<accession>A0A1F6A844</accession>
<dbReference type="Gene3D" id="3.30.2310.20">
    <property type="entry name" value="RelE-like"/>
    <property type="match status" value="1"/>
</dbReference>
<protein>
    <recommendedName>
        <fullName evidence="5">Addiction module toxin RelE</fullName>
    </recommendedName>
</protein>
<organism evidence="3 4">
    <name type="scientific">Candidatus Gottesmanbacteria bacterium RIFCSPHIGHO2_02_FULL_40_13</name>
    <dbReference type="NCBI Taxonomy" id="1798384"/>
    <lineage>
        <taxon>Bacteria</taxon>
        <taxon>Candidatus Gottesmaniibacteriota</taxon>
    </lineage>
</organism>
<evidence type="ECO:0000313" key="4">
    <source>
        <dbReference type="Proteomes" id="UP000177092"/>
    </source>
</evidence>
<dbReference type="STRING" id="1798384.A3D03_04205"/>
<evidence type="ECO:0000256" key="1">
    <source>
        <dbReference type="ARBA" id="ARBA00006226"/>
    </source>
</evidence>
<keyword evidence="2" id="KW-1277">Toxin-antitoxin system</keyword>
<dbReference type="SUPFAM" id="SSF143011">
    <property type="entry name" value="RelE-like"/>
    <property type="match status" value="1"/>
</dbReference>
<dbReference type="InterPro" id="IPR007712">
    <property type="entry name" value="RelE/ParE_toxin"/>
</dbReference>
<proteinExistence type="inferred from homology"/>
<dbReference type="PANTHER" id="PTHR35601">
    <property type="entry name" value="TOXIN RELE"/>
    <property type="match status" value="1"/>
</dbReference>
<reference evidence="3 4" key="1">
    <citation type="journal article" date="2016" name="Nat. Commun.">
        <title>Thousands of microbial genomes shed light on interconnected biogeochemical processes in an aquifer system.</title>
        <authorList>
            <person name="Anantharaman K."/>
            <person name="Brown C.T."/>
            <person name="Hug L.A."/>
            <person name="Sharon I."/>
            <person name="Castelle C.J."/>
            <person name="Probst A.J."/>
            <person name="Thomas B.C."/>
            <person name="Singh A."/>
            <person name="Wilkins M.J."/>
            <person name="Karaoz U."/>
            <person name="Brodie E.L."/>
            <person name="Williams K.H."/>
            <person name="Hubbard S.S."/>
            <person name="Banfield J.F."/>
        </authorList>
    </citation>
    <scope>NUCLEOTIDE SEQUENCE [LARGE SCALE GENOMIC DNA]</scope>
</reference>
<gene>
    <name evidence="3" type="ORF">A3D03_04205</name>
</gene>
<name>A0A1F6A844_9BACT</name>
<dbReference type="AlphaFoldDB" id="A0A1F6A844"/>
<comment type="similarity">
    <text evidence="1">Belongs to the RelE toxin family.</text>
</comment>
<dbReference type="EMBL" id="MFJN01000033">
    <property type="protein sequence ID" value="OGG20930.1"/>
    <property type="molecule type" value="Genomic_DNA"/>
</dbReference>
<comment type="caution">
    <text evidence="3">The sequence shown here is derived from an EMBL/GenBank/DDBJ whole genome shotgun (WGS) entry which is preliminary data.</text>
</comment>
<evidence type="ECO:0000313" key="3">
    <source>
        <dbReference type="EMBL" id="OGG20930.1"/>
    </source>
</evidence>
<evidence type="ECO:0000256" key="2">
    <source>
        <dbReference type="ARBA" id="ARBA00022649"/>
    </source>
</evidence>
<sequence>MYLYEFTPEARRQLKKIDPSTQQTIIRKLEYFISTDHPLSFVGHLVNNNLGQYRFRIGDYRVIFDLEEDVIVILSVGHRREIYK</sequence>
<dbReference type="Proteomes" id="UP000177092">
    <property type="component" value="Unassembled WGS sequence"/>
</dbReference>
<dbReference type="Pfam" id="PF05016">
    <property type="entry name" value="ParE_toxin"/>
    <property type="match status" value="1"/>
</dbReference>
<evidence type="ECO:0008006" key="5">
    <source>
        <dbReference type="Google" id="ProtNLM"/>
    </source>
</evidence>
<dbReference type="PANTHER" id="PTHR35601:SF1">
    <property type="entry name" value="TOXIN RELE"/>
    <property type="match status" value="1"/>
</dbReference>
<dbReference type="InterPro" id="IPR035093">
    <property type="entry name" value="RelE/ParE_toxin_dom_sf"/>
</dbReference>